<organism evidence="2 3">
    <name type="scientific">Candidatus Galacturonatibacter soehngenii</name>
    <dbReference type="NCBI Taxonomy" id="2307010"/>
    <lineage>
        <taxon>Bacteria</taxon>
        <taxon>Bacillati</taxon>
        <taxon>Bacillota</taxon>
        <taxon>Clostridia</taxon>
        <taxon>Lachnospirales</taxon>
        <taxon>Lachnospiraceae</taxon>
        <taxon>Candidatus Galacturonatibacter</taxon>
    </lineage>
</organism>
<feature type="transmembrane region" description="Helical" evidence="1">
    <location>
        <begin position="110"/>
        <end position="132"/>
    </location>
</feature>
<feature type="transmembrane region" description="Helical" evidence="1">
    <location>
        <begin position="235"/>
        <end position="261"/>
    </location>
</feature>
<dbReference type="Proteomes" id="UP000461768">
    <property type="component" value="Unassembled WGS sequence"/>
</dbReference>
<keyword evidence="3" id="KW-1185">Reference proteome</keyword>
<reference evidence="2 3" key="1">
    <citation type="submission" date="2019-09" db="EMBL/GenBank/DDBJ databases">
        <authorList>
            <person name="Valk L.C."/>
        </authorList>
    </citation>
    <scope>NUCLEOTIDE SEQUENCE [LARGE SCALE GENOMIC DNA]</scope>
    <source>
        <strain evidence="2">GalUA</strain>
    </source>
</reference>
<comment type="caution">
    <text evidence="2">The sequence shown here is derived from an EMBL/GenBank/DDBJ whole genome shotgun (WGS) entry which is preliminary data.</text>
</comment>
<reference evidence="2 3" key="2">
    <citation type="submission" date="2020-02" db="EMBL/GenBank/DDBJ databases">
        <title>Candidatus Galacturonibacter soehngenii shows hetero-acetogenic catabolism of galacturonic acid but lacks a canonical carbon monoxide dehydrogenase/acetyl-CoA synthase complex.</title>
        <authorList>
            <person name="Diender M."/>
            <person name="Stouten G.R."/>
            <person name="Petersen J.F."/>
            <person name="Nielsen P.H."/>
            <person name="Dueholm M.S."/>
            <person name="Pronk J.T."/>
            <person name="Van Loosdrecht M.C.M."/>
        </authorList>
    </citation>
    <scope>NUCLEOTIDE SEQUENCE [LARGE SCALE GENOMIC DNA]</scope>
    <source>
        <strain evidence="2">GalUA</strain>
    </source>
</reference>
<feature type="transmembrane region" description="Helical" evidence="1">
    <location>
        <begin position="61"/>
        <end position="81"/>
    </location>
</feature>
<keyword evidence="1" id="KW-0472">Membrane</keyword>
<protein>
    <submittedName>
        <fullName evidence="2">Uncharacterized protein</fullName>
    </submittedName>
</protein>
<proteinExistence type="predicted"/>
<keyword evidence="1" id="KW-1133">Transmembrane helix</keyword>
<gene>
    <name evidence="2" type="ORF">F7O84_15085</name>
</gene>
<feature type="transmembrane region" description="Helical" evidence="1">
    <location>
        <begin position="21"/>
        <end position="41"/>
    </location>
</feature>
<name>A0A7V7UAR0_9FIRM</name>
<feature type="transmembrane region" description="Helical" evidence="1">
    <location>
        <begin position="161"/>
        <end position="181"/>
    </location>
</feature>
<dbReference type="RefSeq" id="WP_151147124.1">
    <property type="nucleotide sequence ID" value="NZ_WAGX01000007.1"/>
</dbReference>
<sequence length="267" mass="30908">MIYPKVIHQITRYELEYLLKNPVNMFSAGLYALVSILIVILEGFRQTYLGDFDSAALELVNFILPVFLLLHMLFVLSPMFAEETEYHIWEMPDSCNYGGYIRRLCRLIAVAYYLILLNLSYHIITAVIVGIIQPFSTWKEPVLQIGGEMKIVISWAVWQHYLFAIFSLFFASIIIGAFILVCSRKTKTVMAACAWGIFICLIEYMLNRFSSWGPLQQFNIWQLLTPYRFEFDGPFYYPITNVLVVGGFFTVLVAVSIWNILKNNEPL</sequence>
<evidence type="ECO:0000313" key="3">
    <source>
        <dbReference type="Proteomes" id="UP000461768"/>
    </source>
</evidence>
<feature type="transmembrane region" description="Helical" evidence="1">
    <location>
        <begin position="188"/>
        <end position="206"/>
    </location>
</feature>
<evidence type="ECO:0000313" key="2">
    <source>
        <dbReference type="EMBL" id="KAB1435708.1"/>
    </source>
</evidence>
<dbReference type="EMBL" id="WAGX01000007">
    <property type="protein sequence ID" value="KAB1435708.1"/>
    <property type="molecule type" value="Genomic_DNA"/>
</dbReference>
<dbReference type="AlphaFoldDB" id="A0A7V7UAR0"/>
<accession>A0A7V7UAR0</accession>
<evidence type="ECO:0000256" key="1">
    <source>
        <dbReference type="SAM" id="Phobius"/>
    </source>
</evidence>
<keyword evidence="1" id="KW-0812">Transmembrane</keyword>